<evidence type="ECO:0008006" key="3">
    <source>
        <dbReference type="Google" id="ProtNLM"/>
    </source>
</evidence>
<reference evidence="1" key="2">
    <citation type="journal article" date="2020" name="Microorganisms">
        <title>Osmotic Adaptation and Compatible Solute Biosynthesis of Phototrophic Bacteria as Revealed from Genome Analyses.</title>
        <authorList>
            <person name="Imhoff J.F."/>
            <person name="Rahn T."/>
            <person name="Kunzel S."/>
            <person name="Keller A."/>
            <person name="Neulinger S.C."/>
        </authorList>
    </citation>
    <scope>NUCLEOTIDE SEQUENCE</scope>
    <source>
        <strain evidence="1">DSM 11080</strain>
    </source>
</reference>
<dbReference type="EMBL" id="NRSJ01000059">
    <property type="protein sequence ID" value="MBK1707007.1"/>
    <property type="molecule type" value="Genomic_DNA"/>
</dbReference>
<comment type="caution">
    <text evidence="1">The sequence shown here is derived from an EMBL/GenBank/DDBJ whole genome shotgun (WGS) entry which is preliminary data.</text>
</comment>
<proteinExistence type="predicted"/>
<name>A0AAJ0UA81_9GAMM</name>
<protein>
    <recommendedName>
        <fullName evidence="3">Fido domain-containing protein</fullName>
    </recommendedName>
</protein>
<dbReference type="InterPro" id="IPR036597">
    <property type="entry name" value="Fido-like_dom_sf"/>
</dbReference>
<dbReference type="Proteomes" id="UP001296776">
    <property type="component" value="Unassembled WGS sequence"/>
</dbReference>
<evidence type="ECO:0000313" key="1">
    <source>
        <dbReference type="EMBL" id="MBK1707007.1"/>
    </source>
</evidence>
<accession>A0AAJ0UA81</accession>
<keyword evidence="2" id="KW-1185">Reference proteome</keyword>
<dbReference type="AlphaFoldDB" id="A0AAJ0UA81"/>
<organism evidence="1 2">
    <name type="scientific">Halochromatium glycolicum</name>
    <dbReference type="NCBI Taxonomy" id="85075"/>
    <lineage>
        <taxon>Bacteria</taxon>
        <taxon>Pseudomonadati</taxon>
        <taxon>Pseudomonadota</taxon>
        <taxon>Gammaproteobacteria</taxon>
        <taxon>Chromatiales</taxon>
        <taxon>Chromatiaceae</taxon>
        <taxon>Halochromatium</taxon>
    </lineage>
</organism>
<evidence type="ECO:0000313" key="2">
    <source>
        <dbReference type="Proteomes" id="UP001296776"/>
    </source>
</evidence>
<sequence>MPKAKRLNLDAIETSLRAVQANFDRINASLDTPRDPLSDEVLERMLLGYEQVDAYLVDGVDLFAPGNSSLLLELNILVLCGRDNRVRAECASQIEATEAHFYGKSDGGVESLVNWVRSLNGVPVWRRAASTYIHILSQPQLFIEGNHRTGSLVMSWTLANEGKPPFVLSVENAKAYFDPSALVKHSRKHSLRMLLERPKLIKRFGELLKDDAETIHLNGRAR</sequence>
<dbReference type="RefSeq" id="WP_200348483.1">
    <property type="nucleotide sequence ID" value="NZ_NRSJ01000059.1"/>
</dbReference>
<reference evidence="1" key="1">
    <citation type="submission" date="2017-08" db="EMBL/GenBank/DDBJ databases">
        <authorList>
            <person name="Imhoff J.F."/>
            <person name="Rahn T."/>
            <person name="Kuenzel S."/>
            <person name="Neulinger S.C."/>
        </authorList>
    </citation>
    <scope>NUCLEOTIDE SEQUENCE</scope>
    <source>
        <strain evidence="1">DSM 11080</strain>
    </source>
</reference>
<dbReference type="Gene3D" id="1.10.3290.10">
    <property type="entry name" value="Fido-like domain"/>
    <property type="match status" value="1"/>
</dbReference>
<gene>
    <name evidence="1" type="ORF">CKO40_21340</name>
</gene>
<dbReference type="SUPFAM" id="SSF140931">
    <property type="entry name" value="Fic-like"/>
    <property type="match status" value="1"/>
</dbReference>